<accession>A0AAI9XFY0</accession>
<reference evidence="2 3" key="1">
    <citation type="submission" date="2016-10" db="EMBL/GenBank/DDBJ databases">
        <title>The genome sequence of Colletotrichum fioriniae PJ7.</title>
        <authorList>
            <person name="Baroncelli R."/>
        </authorList>
    </citation>
    <scope>NUCLEOTIDE SEQUENCE [LARGE SCALE GENOMIC DNA]</scope>
    <source>
        <strain evidence="2">Col 31</strain>
    </source>
</reference>
<gene>
    <name evidence="2" type="ORF">CMEL01_09377</name>
</gene>
<evidence type="ECO:0000256" key="1">
    <source>
        <dbReference type="SAM" id="MobiDB-lite"/>
    </source>
</evidence>
<comment type="caution">
    <text evidence="2">The sequence shown here is derived from an EMBL/GenBank/DDBJ whole genome shotgun (WGS) entry which is preliminary data.</text>
</comment>
<organism evidence="2 3">
    <name type="scientific">Colletotrichum melonis</name>
    <dbReference type="NCBI Taxonomy" id="1209925"/>
    <lineage>
        <taxon>Eukaryota</taxon>
        <taxon>Fungi</taxon>
        <taxon>Dikarya</taxon>
        <taxon>Ascomycota</taxon>
        <taxon>Pezizomycotina</taxon>
        <taxon>Sordariomycetes</taxon>
        <taxon>Hypocreomycetidae</taxon>
        <taxon>Glomerellales</taxon>
        <taxon>Glomerellaceae</taxon>
        <taxon>Colletotrichum</taxon>
        <taxon>Colletotrichum acutatum species complex</taxon>
    </lineage>
</organism>
<keyword evidence="3" id="KW-1185">Reference proteome</keyword>
<evidence type="ECO:0000313" key="3">
    <source>
        <dbReference type="Proteomes" id="UP001239795"/>
    </source>
</evidence>
<feature type="region of interest" description="Disordered" evidence="1">
    <location>
        <begin position="128"/>
        <end position="152"/>
    </location>
</feature>
<protein>
    <submittedName>
        <fullName evidence="2">Uncharacterized protein</fullName>
    </submittedName>
</protein>
<feature type="region of interest" description="Disordered" evidence="1">
    <location>
        <begin position="225"/>
        <end position="253"/>
    </location>
</feature>
<evidence type="ECO:0000313" key="2">
    <source>
        <dbReference type="EMBL" id="KAK1447538.1"/>
    </source>
</evidence>
<dbReference type="Proteomes" id="UP001239795">
    <property type="component" value="Unassembled WGS sequence"/>
</dbReference>
<feature type="compositionally biased region" description="Basic residues" evidence="1">
    <location>
        <begin position="232"/>
        <end position="248"/>
    </location>
</feature>
<name>A0AAI9XFY0_9PEZI</name>
<dbReference type="EMBL" id="MLGG01000079">
    <property type="protein sequence ID" value="KAK1447538.1"/>
    <property type="molecule type" value="Genomic_DNA"/>
</dbReference>
<dbReference type="AlphaFoldDB" id="A0AAI9XFY0"/>
<proteinExistence type="predicted"/>
<sequence length="357" mass="40693">MHHPPLDPNHLGIPIIPIKHPLRNPILPALPPKHINISVLLLLTILIDNRQPNKLRIPLQPNLKPANLPAQANNFGTAPRAEIQHLLNRQLSPLLLLPLQPHRNMPRHQRSLSRRLEYTRTIPTAHIRPQPDIDPLIPQPPHPRRTARDGAVTTRTMRHLRAPLRNSIRLLLRQMNRVREHHLLPQQPMAVIHIRITLRLREQLLHKLNLPLILRNMRLREHIQLPLQPRQSPHRLPRTSRRKPRRQYRRDELKARVDPPDMLHALPRLTQRVGRGLVLVVVRAQPFAVHAYPPDERPLAKGEADVGEEVRCGDVDCGVVCRGGGAVGERAFHAGRVDAFCLFLVGEGGFEGEGVGV</sequence>